<name>A0ACA9PGW1_9GLOM</name>
<proteinExistence type="predicted"/>
<feature type="non-terminal residue" evidence="1">
    <location>
        <position position="89"/>
    </location>
</feature>
<organism evidence="1 2">
    <name type="scientific">Dentiscutata heterogama</name>
    <dbReference type="NCBI Taxonomy" id="1316150"/>
    <lineage>
        <taxon>Eukaryota</taxon>
        <taxon>Fungi</taxon>
        <taxon>Fungi incertae sedis</taxon>
        <taxon>Mucoromycota</taxon>
        <taxon>Glomeromycotina</taxon>
        <taxon>Glomeromycetes</taxon>
        <taxon>Diversisporales</taxon>
        <taxon>Gigasporaceae</taxon>
        <taxon>Dentiscutata</taxon>
    </lineage>
</organism>
<accession>A0ACA9PGW1</accession>
<dbReference type="EMBL" id="CAJVPU010028744">
    <property type="protein sequence ID" value="CAG8708242.1"/>
    <property type="molecule type" value="Genomic_DNA"/>
</dbReference>
<protein>
    <submittedName>
        <fullName evidence="1">16405_t:CDS:1</fullName>
    </submittedName>
</protein>
<dbReference type="Proteomes" id="UP000789702">
    <property type="component" value="Unassembled WGS sequence"/>
</dbReference>
<comment type="caution">
    <text evidence="1">The sequence shown here is derived from an EMBL/GenBank/DDBJ whole genome shotgun (WGS) entry which is preliminary data.</text>
</comment>
<gene>
    <name evidence="1" type="ORF">DHETER_LOCUS12115</name>
</gene>
<evidence type="ECO:0000313" key="1">
    <source>
        <dbReference type="EMBL" id="CAG8708242.1"/>
    </source>
</evidence>
<keyword evidence="2" id="KW-1185">Reference proteome</keyword>
<evidence type="ECO:0000313" key="2">
    <source>
        <dbReference type="Proteomes" id="UP000789702"/>
    </source>
</evidence>
<sequence length="89" mass="10199">MHKLISSVYAILDIQEGKYRHAKAVLYLGPTFIRIHSDKHDSSTAYSHSKDFDNLINEEQLRNFTTTTNKQPKPVVVLLTNNSPDKNSR</sequence>
<reference evidence="1" key="1">
    <citation type="submission" date="2021-06" db="EMBL/GenBank/DDBJ databases">
        <authorList>
            <person name="Kallberg Y."/>
            <person name="Tangrot J."/>
            <person name="Rosling A."/>
        </authorList>
    </citation>
    <scope>NUCLEOTIDE SEQUENCE</scope>
    <source>
        <strain evidence="1">IL203A</strain>
    </source>
</reference>